<dbReference type="InterPro" id="IPR001357">
    <property type="entry name" value="BRCT_dom"/>
</dbReference>
<feature type="domain" description="TRF2-interacting telomeric protein/Rap1 C-terminal" evidence="11">
    <location>
        <begin position="365"/>
        <end position="439"/>
    </location>
</feature>
<dbReference type="Gene3D" id="3.40.50.10190">
    <property type="entry name" value="BRCT domain"/>
    <property type="match status" value="1"/>
</dbReference>
<evidence type="ECO:0000256" key="4">
    <source>
        <dbReference type="ARBA" id="ARBA00023015"/>
    </source>
</evidence>
<dbReference type="GO" id="GO:0010833">
    <property type="term" value="P:telomere maintenance via telomere lengthening"/>
    <property type="evidence" value="ECO:0007669"/>
    <property type="project" value="UniProtKB-UniRule"/>
</dbReference>
<dbReference type="Gene3D" id="1.10.10.2170">
    <property type="match status" value="1"/>
</dbReference>
<keyword evidence="7 8" id="KW-0539">Nucleus</keyword>
<dbReference type="KEGG" id="act:ACLA_081720"/>
<feature type="domain" description="BRCT" evidence="12">
    <location>
        <begin position="20"/>
        <end position="94"/>
    </location>
</feature>
<feature type="region of interest" description="Disordered" evidence="9">
    <location>
        <begin position="1"/>
        <end position="20"/>
    </location>
</feature>
<dbReference type="InterPro" id="IPR009057">
    <property type="entry name" value="Homeodomain-like_sf"/>
</dbReference>
<evidence type="ECO:0000256" key="5">
    <source>
        <dbReference type="ARBA" id="ARBA00023159"/>
    </source>
</evidence>
<reference evidence="13 14" key="1">
    <citation type="journal article" date="2008" name="PLoS Genet.">
        <title>Genomic islands in the pathogenic filamentous fungus Aspergillus fumigatus.</title>
        <authorList>
            <person name="Fedorova N.D."/>
            <person name="Khaldi N."/>
            <person name="Joardar V.S."/>
            <person name="Maiti R."/>
            <person name="Amedeo P."/>
            <person name="Anderson M.J."/>
            <person name="Crabtree J."/>
            <person name="Silva J.C."/>
            <person name="Badger J.H."/>
            <person name="Albarraq A."/>
            <person name="Angiuoli S."/>
            <person name="Bussey H."/>
            <person name="Bowyer P."/>
            <person name="Cotty P.J."/>
            <person name="Dyer P.S."/>
            <person name="Egan A."/>
            <person name="Galens K."/>
            <person name="Fraser-Liggett C.M."/>
            <person name="Haas B.J."/>
            <person name="Inman J.M."/>
            <person name="Kent R."/>
            <person name="Lemieux S."/>
            <person name="Malavazi I."/>
            <person name="Orvis J."/>
            <person name="Roemer T."/>
            <person name="Ronning C.M."/>
            <person name="Sundaram J.P."/>
            <person name="Sutton G."/>
            <person name="Turner G."/>
            <person name="Venter J.C."/>
            <person name="White O.R."/>
            <person name="Whitty B.R."/>
            <person name="Youngman P."/>
            <person name="Wolfe K.H."/>
            <person name="Goldman G.H."/>
            <person name="Wortman J.R."/>
            <person name="Jiang B."/>
            <person name="Denning D.W."/>
            <person name="Nierman W.C."/>
        </authorList>
    </citation>
    <scope>NUCLEOTIDE SEQUENCE [LARGE SCALE GENOMIC DNA]</scope>
    <source>
        <strain evidence="14">ATCC 1007 / CBS 513.65 / DSM 816 / NCTC 3887 / NRRL 1</strain>
    </source>
</reference>
<dbReference type="PANTHER" id="PTHR16466">
    <property type="entry name" value="TELOMERE REPEAT-BINDING FACTOR 2-INTERACTING PROTEIN 1"/>
    <property type="match status" value="1"/>
</dbReference>
<accession>A1CT45</accession>
<dbReference type="CDD" id="cd11655">
    <property type="entry name" value="rap1_myb-like"/>
    <property type="match status" value="1"/>
</dbReference>
<protein>
    <recommendedName>
        <fullName evidence="8">DNA-binding protein RAP1</fullName>
    </recommendedName>
</protein>
<evidence type="ECO:0000256" key="2">
    <source>
        <dbReference type="ARBA" id="ARBA00022454"/>
    </source>
</evidence>
<evidence type="ECO:0000256" key="3">
    <source>
        <dbReference type="ARBA" id="ARBA00022895"/>
    </source>
</evidence>
<evidence type="ECO:0000313" key="14">
    <source>
        <dbReference type="Proteomes" id="UP000006701"/>
    </source>
</evidence>
<feature type="compositionally biased region" description="Polar residues" evidence="9">
    <location>
        <begin position="258"/>
        <end position="276"/>
    </location>
</feature>
<dbReference type="GO" id="GO:0070187">
    <property type="term" value="C:shelterin complex"/>
    <property type="evidence" value="ECO:0007669"/>
    <property type="project" value="TreeGrafter"/>
</dbReference>
<keyword evidence="4" id="KW-0805">Transcription regulation</keyword>
<feature type="domain" description="TERF2-interacting telomeric protein 1 Myb" evidence="10">
    <location>
        <begin position="117"/>
        <end position="176"/>
    </location>
</feature>
<dbReference type="Proteomes" id="UP000006701">
    <property type="component" value="Unassembled WGS sequence"/>
</dbReference>
<evidence type="ECO:0000313" key="13">
    <source>
        <dbReference type="EMBL" id="EAW06482.1"/>
    </source>
</evidence>
<evidence type="ECO:0000256" key="7">
    <source>
        <dbReference type="ARBA" id="ARBA00023242"/>
    </source>
</evidence>
<dbReference type="Pfam" id="PF08914">
    <property type="entry name" value="Myb_Rap1"/>
    <property type="match status" value="1"/>
</dbReference>
<keyword evidence="5" id="KW-0010">Activator</keyword>
<comment type="function">
    <text evidence="8">Involved in the regulation of telomere length, clustering and has a specific role in telomere position effect (TPE).</text>
</comment>
<keyword evidence="2 8" id="KW-0158">Chromosome</keyword>
<dbReference type="EMBL" id="DS027060">
    <property type="protein sequence ID" value="EAW06482.1"/>
    <property type="molecule type" value="Genomic_DNA"/>
</dbReference>
<evidence type="ECO:0000256" key="1">
    <source>
        <dbReference type="ARBA" id="ARBA00010467"/>
    </source>
</evidence>
<dbReference type="OrthoDB" id="435460at2759"/>
<dbReference type="InterPro" id="IPR039595">
    <property type="entry name" value="TE2IP/Rap1"/>
</dbReference>
<dbReference type="InterPro" id="IPR038104">
    <property type="entry name" value="Rap1_C_sf"/>
</dbReference>
<dbReference type="RefSeq" id="XP_001267908.1">
    <property type="nucleotide sequence ID" value="XM_001267907.1"/>
</dbReference>
<name>A1CT45_ASPCL</name>
<dbReference type="SUPFAM" id="SSF46689">
    <property type="entry name" value="Homeodomain-like"/>
    <property type="match status" value="1"/>
</dbReference>
<dbReference type="Pfam" id="PF11626">
    <property type="entry name" value="Rap1_C"/>
    <property type="match status" value="1"/>
</dbReference>
<feature type="compositionally biased region" description="Basic and acidic residues" evidence="9">
    <location>
        <begin position="220"/>
        <end position="240"/>
    </location>
</feature>
<gene>
    <name evidence="13" type="ORF">ACLA_081720</name>
</gene>
<feature type="compositionally biased region" description="Acidic residues" evidence="9">
    <location>
        <begin position="340"/>
        <end position="350"/>
    </location>
</feature>
<sequence>MTGSDVEAGVGGENGNSDSLFEGKRFWLSQNVPQRSRFKELIERNGGVIKLQEKDADVKIVDDTRKNLPSDTYSFKFVEDSIRNGRLADLEAYRAGPSAPRPVGATHIPNRAHKVPYTISDDQMLFDWLQPLEKNPRAAVSGNVIYKEIAEKHPRHTWQSYRDRYLRRLRGRPRPGGGMTASTDQRSTPPQSNATRTPVSSTTPAVSEDIHNGRPPVASREPEAKKRKRDPEPDAPERTEANGTSGPPPKRIAPVTLSERTPVTQHTVHESPTTSALPDIPWLPSPPPFRPIGDEPKPKGKEQPSPAQAQVTQQPPTDQPDSIPSNILLELPFFPSSPESQEEASEQGDIDTWIEDRLRTGKAANEEEVIEALQCTSMDPRLADTVLGFLRDGRGIPENMPGVWTPKDDECVEKGDSRAIEQVLKKHGSDSFKARWEYLSMARAAGDT</sequence>
<dbReference type="GO" id="GO:0031848">
    <property type="term" value="P:protection from non-homologous end joining at telomere"/>
    <property type="evidence" value="ECO:0007669"/>
    <property type="project" value="TreeGrafter"/>
</dbReference>
<evidence type="ECO:0000256" key="9">
    <source>
        <dbReference type="SAM" id="MobiDB-lite"/>
    </source>
</evidence>
<dbReference type="AlphaFoldDB" id="A1CT45"/>
<evidence type="ECO:0000256" key="8">
    <source>
        <dbReference type="RuleBase" id="RU367107"/>
    </source>
</evidence>
<dbReference type="VEuPathDB" id="FungiDB:ACLA_081720"/>
<dbReference type="eggNOG" id="ENOG502S85C">
    <property type="taxonomic scope" value="Eukaryota"/>
</dbReference>
<evidence type="ECO:0000259" key="12">
    <source>
        <dbReference type="Pfam" id="PF16589"/>
    </source>
</evidence>
<dbReference type="InterPro" id="IPR021661">
    <property type="entry name" value="Rap1_C"/>
</dbReference>
<dbReference type="GeneID" id="4700227"/>
<dbReference type="PANTHER" id="PTHR16466:SF6">
    <property type="entry name" value="TELOMERIC REPEAT-BINDING FACTOR 2-INTERACTING PROTEIN 1"/>
    <property type="match status" value="1"/>
</dbReference>
<proteinExistence type="inferred from homology"/>
<dbReference type="Pfam" id="PF16589">
    <property type="entry name" value="BRCT_2"/>
    <property type="match status" value="1"/>
</dbReference>
<evidence type="ECO:0000259" key="11">
    <source>
        <dbReference type="Pfam" id="PF11626"/>
    </source>
</evidence>
<dbReference type="OMA" id="FQGARFW"/>
<keyword evidence="3 8" id="KW-0779">Telomere</keyword>
<feature type="compositionally biased region" description="Low complexity" evidence="9">
    <location>
        <begin position="303"/>
        <end position="339"/>
    </location>
</feature>
<feature type="compositionally biased region" description="Pro residues" evidence="9">
    <location>
        <begin position="281"/>
        <end position="290"/>
    </location>
</feature>
<comment type="subunit">
    <text evidence="8">Homodimer.</text>
</comment>
<evidence type="ECO:0000256" key="6">
    <source>
        <dbReference type="ARBA" id="ARBA00023163"/>
    </source>
</evidence>
<feature type="region of interest" description="Disordered" evidence="9">
    <location>
        <begin position="169"/>
        <end position="350"/>
    </location>
</feature>
<comment type="subcellular location">
    <subcellularLocation>
        <location evidence="8">Nucleus</location>
    </subcellularLocation>
    <subcellularLocation>
        <location evidence="8">Chromosome</location>
        <location evidence="8">Telomere</location>
    </subcellularLocation>
</comment>
<feature type="compositionally biased region" description="Basic and acidic residues" evidence="9">
    <location>
        <begin position="292"/>
        <end position="302"/>
    </location>
</feature>
<dbReference type="HOGENOM" id="CLU_006783_2_0_1"/>
<feature type="compositionally biased region" description="Polar residues" evidence="9">
    <location>
        <begin position="180"/>
        <end position="205"/>
    </location>
</feature>
<organism evidence="13 14">
    <name type="scientific">Aspergillus clavatus (strain ATCC 1007 / CBS 513.65 / DSM 816 / NCTC 3887 / NRRL 1 / QM 1276 / 107)</name>
    <dbReference type="NCBI Taxonomy" id="344612"/>
    <lineage>
        <taxon>Eukaryota</taxon>
        <taxon>Fungi</taxon>
        <taxon>Dikarya</taxon>
        <taxon>Ascomycota</taxon>
        <taxon>Pezizomycotina</taxon>
        <taxon>Eurotiomycetes</taxon>
        <taxon>Eurotiomycetidae</taxon>
        <taxon>Eurotiales</taxon>
        <taxon>Aspergillaceae</taxon>
        <taxon>Aspergillus</taxon>
        <taxon>Aspergillus subgen. Fumigati</taxon>
    </lineage>
</organism>
<dbReference type="GO" id="GO:0042162">
    <property type="term" value="F:telomeric DNA binding"/>
    <property type="evidence" value="ECO:0007669"/>
    <property type="project" value="TreeGrafter"/>
</dbReference>
<keyword evidence="6" id="KW-0804">Transcription</keyword>
<dbReference type="InterPro" id="IPR015010">
    <property type="entry name" value="TERF2IP_Myb"/>
</dbReference>
<dbReference type="STRING" id="344612.A1CT45"/>
<evidence type="ECO:0000259" key="10">
    <source>
        <dbReference type="Pfam" id="PF08914"/>
    </source>
</evidence>
<dbReference type="Gene3D" id="1.10.10.60">
    <property type="entry name" value="Homeodomain-like"/>
    <property type="match status" value="1"/>
</dbReference>
<dbReference type="InterPro" id="IPR036420">
    <property type="entry name" value="BRCT_dom_sf"/>
</dbReference>
<keyword evidence="14" id="KW-1185">Reference proteome</keyword>
<comment type="similarity">
    <text evidence="1 8">Belongs to the RAP1 family.</text>
</comment>
<dbReference type="CDD" id="cd11653">
    <property type="entry name" value="rap1_RCT"/>
    <property type="match status" value="1"/>
</dbReference>